<dbReference type="EMBL" id="UOEL01000031">
    <property type="protein sequence ID" value="VAW10685.1"/>
    <property type="molecule type" value="Genomic_DNA"/>
</dbReference>
<protein>
    <submittedName>
        <fullName evidence="1">Uncharacterized protein</fullName>
    </submittedName>
</protein>
<accession>A0A3B0SXH3</accession>
<gene>
    <name evidence="1" type="ORF">MNBD_BACTEROID03-862</name>
</gene>
<name>A0A3B0SXH3_9ZZZZ</name>
<organism evidence="1">
    <name type="scientific">hydrothermal vent metagenome</name>
    <dbReference type="NCBI Taxonomy" id="652676"/>
    <lineage>
        <taxon>unclassified sequences</taxon>
        <taxon>metagenomes</taxon>
        <taxon>ecological metagenomes</taxon>
    </lineage>
</organism>
<evidence type="ECO:0000313" key="1">
    <source>
        <dbReference type="EMBL" id="VAW10685.1"/>
    </source>
</evidence>
<sequence>MGFNVSLFFAFLFFSFFTAGVSLGSEASLSGTAFSMVLRSVEGTLLFGTLRFSSIASLQESKHMESTIAKMKIWGNFIIDQ</sequence>
<proteinExistence type="predicted"/>
<reference evidence="1" key="1">
    <citation type="submission" date="2018-06" db="EMBL/GenBank/DDBJ databases">
        <authorList>
            <person name="Zhirakovskaya E."/>
        </authorList>
    </citation>
    <scope>NUCLEOTIDE SEQUENCE</scope>
</reference>
<dbReference type="AlphaFoldDB" id="A0A3B0SXH3"/>